<dbReference type="InterPro" id="IPR029787">
    <property type="entry name" value="Nucleotide_cyclase"/>
</dbReference>
<dbReference type="PANTHER" id="PTHR43081">
    <property type="entry name" value="ADENYLATE CYCLASE, TERMINAL-DIFFERENTIATION SPECIFIC-RELATED"/>
    <property type="match status" value="1"/>
</dbReference>
<evidence type="ECO:0000256" key="2">
    <source>
        <dbReference type="ARBA" id="ARBA00022475"/>
    </source>
</evidence>
<accession>A0A2W5TJ59</accession>
<dbReference type="PANTHER" id="PTHR43081:SF17">
    <property type="entry name" value="BLL5647 PROTEIN"/>
    <property type="match status" value="1"/>
</dbReference>
<dbReference type="SUPFAM" id="SSF55073">
    <property type="entry name" value="Nucleotide cyclase"/>
    <property type="match status" value="1"/>
</dbReference>
<dbReference type="GO" id="GO:0005886">
    <property type="term" value="C:plasma membrane"/>
    <property type="evidence" value="ECO:0007669"/>
    <property type="project" value="UniProtKB-SubCell"/>
</dbReference>
<dbReference type="Proteomes" id="UP000249061">
    <property type="component" value="Unassembled WGS sequence"/>
</dbReference>
<reference evidence="5 6" key="1">
    <citation type="submission" date="2017-08" db="EMBL/GenBank/DDBJ databases">
        <title>Infants hospitalized years apart are colonized by the same room-sourced microbial strains.</title>
        <authorList>
            <person name="Brooks B."/>
            <person name="Olm M.R."/>
            <person name="Firek B.A."/>
            <person name="Baker R."/>
            <person name="Thomas B.C."/>
            <person name="Morowitz M.J."/>
            <person name="Banfield J.F."/>
        </authorList>
    </citation>
    <scope>NUCLEOTIDE SEQUENCE [LARGE SCALE GENOMIC DNA]</scope>
    <source>
        <strain evidence="5">S2_003_000_R2_14</strain>
    </source>
</reference>
<proteinExistence type="predicted"/>
<dbReference type="GO" id="GO:0006171">
    <property type="term" value="P:cAMP biosynthetic process"/>
    <property type="evidence" value="ECO:0007669"/>
    <property type="project" value="TreeGrafter"/>
</dbReference>
<comment type="subcellular location">
    <subcellularLocation>
        <location evidence="1">Cell membrane</location>
        <topology evidence="1">Multi-pass membrane protein</topology>
    </subcellularLocation>
</comment>
<dbReference type="PROSITE" id="PS50125">
    <property type="entry name" value="GUANYLATE_CYCLASE_2"/>
    <property type="match status" value="1"/>
</dbReference>
<sequence length="92" mass="9724">MASRRCASASACTRGDVVLGNVGSATRRLEYTAIGDTVNLASRLESLTKTVGRPLLVSKQTRERVGEACGFEALEPVMVKGKAEPVALFAVK</sequence>
<dbReference type="GO" id="GO:0004016">
    <property type="term" value="F:adenylate cyclase activity"/>
    <property type="evidence" value="ECO:0007669"/>
    <property type="project" value="UniProtKB-ARBA"/>
</dbReference>
<evidence type="ECO:0000313" key="6">
    <source>
        <dbReference type="Proteomes" id="UP000249061"/>
    </source>
</evidence>
<evidence type="ECO:0000259" key="4">
    <source>
        <dbReference type="PROSITE" id="PS50125"/>
    </source>
</evidence>
<dbReference type="EMBL" id="QFQP01000010">
    <property type="protein sequence ID" value="PZR13313.1"/>
    <property type="molecule type" value="Genomic_DNA"/>
</dbReference>
<protein>
    <recommendedName>
        <fullName evidence="4">Guanylate cyclase domain-containing protein</fullName>
    </recommendedName>
</protein>
<dbReference type="Pfam" id="PF00211">
    <property type="entry name" value="Guanylate_cyc"/>
    <property type="match status" value="1"/>
</dbReference>
<comment type="caution">
    <text evidence="5">The sequence shown here is derived from an EMBL/GenBank/DDBJ whole genome shotgun (WGS) entry which is preliminary data.</text>
</comment>
<dbReference type="AlphaFoldDB" id="A0A2W5TJ59"/>
<gene>
    <name evidence="5" type="ORF">DI536_13590</name>
</gene>
<dbReference type="InterPro" id="IPR001054">
    <property type="entry name" value="A/G_cyclase"/>
</dbReference>
<evidence type="ECO:0000256" key="1">
    <source>
        <dbReference type="ARBA" id="ARBA00004651"/>
    </source>
</evidence>
<dbReference type="Gene3D" id="3.30.70.1230">
    <property type="entry name" value="Nucleotide cyclase"/>
    <property type="match status" value="1"/>
</dbReference>
<organism evidence="5 6">
    <name type="scientific">Archangium gephyra</name>
    <dbReference type="NCBI Taxonomy" id="48"/>
    <lineage>
        <taxon>Bacteria</taxon>
        <taxon>Pseudomonadati</taxon>
        <taxon>Myxococcota</taxon>
        <taxon>Myxococcia</taxon>
        <taxon>Myxococcales</taxon>
        <taxon>Cystobacterineae</taxon>
        <taxon>Archangiaceae</taxon>
        <taxon>Archangium</taxon>
    </lineage>
</organism>
<name>A0A2W5TJ59_9BACT</name>
<evidence type="ECO:0000256" key="3">
    <source>
        <dbReference type="ARBA" id="ARBA00023136"/>
    </source>
</evidence>
<dbReference type="GO" id="GO:0035556">
    <property type="term" value="P:intracellular signal transduction"/>
    <property type="evidence" value="ECO:0007669"/>
    <property type="project" value="InterPro"/>
</dbReference>
<dbReference type="InterPro" id="IPR050697">
    <property type="entry name" value="Adenylyl/Guanylyl_Cyclase_3/4"/>
</dbReference>
<keyword evidence="2" id="KW-1003">Cell membrane</keyword>
<keyword evidence="3" id="KW-0472">Membrane</keyword>
<feature type="domain" description="Guanylate cyclase" evidence="4">
    <location>
        <begin position="15"/>
        <end position="45"/>
    </location>
</feature>
<dbReference type="CDD" id="cd07302">
    <property type="entry name" value="CHD"/>
    <property type="match status" value="1"/>
</dbReference>
<evidence type="ECO:0000313" key="5">
    <source>
        <dbReference type="EMBL" id="PZR13313.1"/>
    </source>
</evidence>